<evidence type="ECO:0000256" key="1">
    <source>
        <dbReference type="ARBA" id="ARBA00012943"/>
    </source>
</evidence>
<accession>A0AAV8ZLQ4</accession>
<gene>
    <name evidence="7" type="ORF">NQ314_003670</name>
</gene>
<dbReference type="PANTHER" id="PTHR10160">
    <property type="entry name" value="NAD(P) TRANSHYDROGENASE"/>
    <property type="match status" value="1"/>
</dbReference>
<dbReference type="Pfam" id="PF01262">
    <property type="entry name" value="AlaDh_PNT_C"/>
    <property type="match status" value="1"/>
</dbReference>
<dbReference type="EMBL" id="JANEYF010001038">
    <property type="protein sequence ID" value="KAJ8966255.1"/>
    <property type="molecule type" value="Genomic_DNA"/>
</dbReference>
<evidence type="ECO:0000256" key="5">
    <source>
        <dbReference type="ARBA" id="ARBA00048202"/>
    </source>
</evidence>
<protein>
    <recommendedName>
        <fullName evidence="1">proton-translocating NAD(P)(+) transhydrogenase</fullName>
        <ecNumber evidence="1">7.1.1.1</ecNumber>
    </recommendedName>
</protein>
<reference evidence="7" key="1">
    <citation type="journal article" date="2023" name="Insect Mol. Biol.">
        <title>Genome sequencing provides insights into the evolution of gene families encoding plant cell wall-degrading enzymes in longhorned beetles.</title>
        <authorList>
            <person name="Shin N.R."/>
            <person name="Okamura Y."/>
            <person name="Kirsch R."/>
            <person name="Pauchet Y."/>
        </authorList>
    </citation>
    <scope>NUCLEOTIDE SEQUENCE</scope>
    <source>
        <strain evidence="7">RBIC_L_NR</strain>
    </source>
</reference>
<feature type="domain" description="Alanine dehydrogenase/pyridine nucleotide transhydrogenase NAD(H)-binding" evidence="6">
    <location>
        <begin position="1"/>
        <end position="63"/>
    </location>
</feature>
<evidence type="ECO:0000256" key="4">
    <source>
        <dbReference type="ARBA" id="ARBA00023027"/>
    </source>
</evidence>
<dbReference type="SUPFAM" id="SSF51735">
    <property type="entry name" value="NAD(P)-binding Rossmann-fold domains"/>
    <property type="match status" value="1"/>
</dbReference>
<dbReference type="InterPro" id="IPR007698">
    <property type="entry name" value="AlaDH/PNT_NAD(H)-bd"/>
</dbReference>
<comment type="caution">
    <text evidence="7">The sequence shown here is derived from an EMBL/GenBank/DDBJ whole genome shotgun (WGS) entry which is preliminary data.</text>
</comment>
<keyword evidence="8" id="KW-1185">Reference proteome</keyword>
<dbReference type="AlphaFoldDB" id="A0AAV8ZLQ4"/>
<dbReference type="GO" id="GO:0008750">
    <property type="term" value="F:proton-translocating NAD(P)+ transhydrogenase activity"/>
    <property type="evidence" value="ECO:0007669"/>
    <property type="project" value="UniProtKB-EC"/>
</dbReference>
<keyword evidence="2" id="KW-0521">NADP</keyword>
<dbReference type="GO" id="GO:0005743">
    <property type="term" value="C:mitochondrial inner membrane"/>
    <property type="evidence" value="ECO:0007669"/>
    <property type="project" value="TreeGrafter"/>
</dbReference>
<keyword evidence="4" id="KW-0520">NAD</keyword>
<evidence type="ECO:0000313" key="7">
    <source>
        <dbReference type="EMBL" id="KAJ8966255.1"/>
    </source>
</evidence>
<name>A0AAV8ZLQ4_9CUCU</name>
<evidence type="ECO:0000256" key="3">
    <source>
        <dbReference type="ARBA" id="ARBA00022967"/>
    </source>
</evidence>
<keyword evidence="3" id="KW-1278">Translocase</keyword>
<dbReference type="Gene3D" id="3.40.50.720">
    <property type="entry name" value="NAD(P)-binding Rossmann-like Domain"/>
    <property type="match status" value="2"/>
</dbReference>
<evidence type="ECO:0000256" key="2">
    <source>
        <dbReference type="ARBA" id="ARBA00022857"/>
    </source>
</evidence>
<proteinExistence type="predicted"/>
<sequence length="65" mass="6903">MKPGSVVVDLAAEAGGNIETTKPGKIYTYNDVTHVGLTDFPSMLPTQSSTLYANNISKFLLSIGK</sequence>
<dbReference type="PANTHER" id="PTHR10160:SF19">
    <property type="entry name" value="PROTON-TRANSLOCATING NAD(P)(+) TRANSHYDROGENASE"/>
    <property type="match status" value="1"/>
</dbReference>
<dbReference type="GO" id="GO:0006740">
    <property type="term" value="P:NADPH regeneration"/>
    <property type="evidence" value="ECO:0007669"/>
    <property type="project" value="TreeGrafter"/>
</dbReference>
<dbReference type="Proteomes" id="UP001162156">
    <property type="component" value="Unassembled WGS sequence"/>
</dbReference>
<evidence type="ECO:0000259" key="6">
    <source>
        <dbReference type="Pfam" id="PF01262"/>
    </source>
</evidence>
<organism evidence="7 8">
    <name type="scientific">Rhamnusium bicolor</name>
    <dbReference type="NCBI Taxonomy" id="1586634"/>
    <lineage>
        <taxon>Eukaryota</taxon>
        <taxon>Metazoa</taxon>
        <taxon>Ecdysozoa</taxon>
        <taxon>Arthropoda</taxon>
        <taxon>Hexapoda</taxon>
        <taxon>Insecta</taxon>
        <taxon>Pterygota</taxon>
        <taxon>Neoptera</taxon>
        <taxon>Endopterygota</taxon>
        <taxon>Coleoptera</taxon>
        <taxon>Polyphaga</taxon>
        <taxon>Cucujiformia</taxon>
        <taxon>Chrysomeloidea</taxon>
        <taxon>Cerambycidae</taxon>
        <taxon>Lepturinae</taxon>
        <taxon>Rhagiini</taxon>
        <taxon>Rhamnusium</taxon>
    </lineage>
</organism>
<dbReference type="EC" id="7.1.1.1" evidence="1"/>
<comment type="catalytic activity">
    <reaction evidence="5">
        <text>NAD(+) + NADPH + H(+)(in) = NADH + NADP(+) + H(+)(out)</text>
        <dbReference type="Rhea" id="RHEA:47992"/>
        <dbReference type="ChEBI" id="CHEBI:15378"/>
        <dbReference type="ChEBI" id="CHEBI:57540"/>
        <dbReference type="ChEBI" id="CHEBI:57783"/>
        <dbReference type="ChEBI" id="CHEBI:57945"/>
        <dbReference type="ChEBI" id="CHEBI:58349"/>
        <dbReference type="EC" id="7.1.1.1"/>
    </reaction>
</comment>
<dbReference type="GO" id="GO:0050661">
    <property type="term" value="F:NADP binding"/>
    <property type="evidence" value="ECO:0007669"/>
    <property type="project" value="TreeGrafter"/>
</dbReference>
<evidence type="ECO:0000313" key="8">
    <source>
        <dbReference type="Proteomes" id="UP001162156"/>
    </source>
</evidence>
<dbReference type="InterPro" id="IPR036291">
    <property type="entry name" value="NAD(P)-bd_dom_sf"/>
</dbReference>